<dbReference type="AlphaFoldDB" id="A0A7S9QEP6"/>
<gene>
    <name evidence="1" type="ORF">I0K15_10800</name>
</gene>
<name>A0A7S9QEP6_9RHOB</name>
<protein>
    <submittedName>
        <fullName evidence="1">Uncharacterized protein</fullName>
    </submittedName>
</protein>
<accession>A0A7S9QEP6</accession>
<sequence length="60" mass="6981">MNKKSEKSGKKSAKKSSQLVIRVEKSERDAFVQLCDELDTSAAREIRHFMRRFVDEHKNG</sequence>
<reference evidence="1 2" key="1">
    <citation type="submission" date="2020-11" db="EMBL/GenBank/DDBJ databases">
        <title>Description of Pontivivens ytuae sp. nov. isolated from deep sea sediment of Mariana Trench.</title>
        <authorList>
            <person name="Wang Z."/>
            <person name="Sun Q.-L."/>
            <person name="Xu X.-D."/>
            <person name="Tang Y.-Z."/>
            <person name="Zhang J."/>
        </authorList>
    </citation>
    <scope>NUCLEOTIDE SEQUENCE [LARGE SCALE GENOMIC DNA]</scope>
    <source>
        <strain evidence="1 2">MT2928</strain>
    </source>
</reference>
<dbReference type="Proteomes" id="UP000594800">
    <property type="component" value="Chromosome"/>
</dbReference>
<evidence type="ECO:0000313" key="2">
    <source>
        <dbReference type="Proteomes" id="UP000594800"/>
    </source>
</evidence>
<dbReference type="EMBL" id="CP064942">
    <property type="protein sequence ID" value="QPH56195.1"/>
    <property type="molecule type" value="Genomic_DNA"/>
</dbReference>
<organism evidence="1 2">
    <name type="scientific">Pontivivens ytuae</name>
    <dbReference type="NCBI Taxonomy" id="2789856"/>
    <lineage>
        <taxon>Bacteria</taxon>
        <taxon>Pseudomonadati</taxon>
        <taxon>Pseudomonadota</taxon>
        <taxon>Alphaproteobacteria</taxon>
        <taxon>Rhodobacterales</taxon>
        <taxon>Paracoccaceae</taxon>
        <taxon>Pontivivens</taxon>
    </lineage>
</organism>
<keyword evidence="2" id="KW-1185">Reference proteome</keyword>
<proteinExistence type="predicted"/>
<evidence type="ECO:0000313" key="1">
    <source>
        <dbReference type="EMBL" id="QPH56195.1"/>
    </source>
</evidence>
<dbReference type="KEGG" id="poz:I0K15_10800"/>